<evidence type="ECO:0000256" key="4">
    <source>
        <dbReference type="ARBA" id="ARBA00035269"/>
    </source>
</evidence>
<dbReference type="SMART" id="SM00184">
    <property type="entry name" value="RING"/>
    <property type="match status" value="1"/>
</dbReference>
<accession>A0A8T1YHD1</accession>
<comment type="caution">
    <text evidence="9">The sequence shown here is derived from an EMBL/GenBank/DDBJ whole genome shotgun (WGS) entry which is preliminary data.</text>
</comment>
<evidence type="ECO:0000313" key="9">
    <source>
        <dbReference type="EMBL" id="KAG7545486.1"/>
    </source>
</evidence>
<keyword evidence="5" id="KW-0479">Metal-binding</keyword>
<feature type="domain" description="RING-type" evidence="8">
    <location>
        <begin position="791"/>
        <end position="832"/>
    </location>
</feature>
<name>A0A8T1YHD1_ARASU</name>
<feature type="region of interest" description="Disordered" evidence="6">
    <location>
        <begin position="398"/>
        <end position="456"/>
    </location>
</feature>
<proteinExistence type="inferred from homology"/>
<dbReference type="PANTHER" id="PTHR13528:SF2">
    <property type="entry name" value="LARGE RIBOSOMAL SUBUNIT PROTEIN BL28M"/>
    <property type="match status" value="1"/>
</dbReference>
<evidence type="ECO:0000256" key="3">
    <source>
        <dbReference type="ARBA" id="ARBA00023274"/>
    </source>
</evidence>
<feature type="region of interest" description="Disordered" evidence="6">
    <location>
        <begin position="555"/>
        <end position="596"/>
    </location>
</feature>
<feature type="region of interest" description="Disordered" evidence="6">
    <location>
        <begin position="507"/>
        <end position="527"/>
    </location>
</feature>
<evidence type="ECO:0000256" key="1">
    <source>
        <dbReference type="ARBA" id="ARBA00008760"/>
    </source>
</evidence>
<gene>
    <name evidence="9" type="ORF">ISN44_As12g009470</name>
</gene>
<dbReference type="HAMAP" id="MF_00373">
    <property type="entry name" value="Ribosomal_bL28"/>
    <property type="match status" value="1"/>
</dbReference>
<feature type="compositionally biased region" description="Basic and acidic residues" evidence="6">
    <location>
        <begin position="335"/>
        <end position="363"/>
    </location>
</feature>
<dbReference type="OrthoDB" id="8062037at2759"/>
<feature type="chain" id="PRO_5035926635" description="Large ribosomal subunit protein bL28m" evidence="7">
    <location>
        <begin position="24"/>
        <end position="840"/>
    </location>
</feature>
<dbReference type="FunFam" id="3.40.33.10:FF:000004">
    <property type="entry name" value="CAP, cysteine-rich secretory protein, antigen 5"/>
    <property type="match status" value="1"/>
</dbReference>
<dbReference type="EMBL" id="JAEFBJ010000012">
    <property type="protein sequence ID" value="KAG7545486.1"/>
    <property type="molecule type" value="Genomic_DNA"/>
</dbReference>
<dbReference type="FunFam" id="2.30.170.40:FF:000003">
    <property type="entry name" value="54S ribosomal protein L24"/>
    <property type="match status" value="1"/>
</dbReference>
<dbReference type="Pfam" id="PF00188">
    <property type="entry name" value="CAP"/>
    <property type="match status" value="1"/>
</dbReference>
<keyword evidence="7" id="KW-0732">Signal</keyword>
<dbReference type="CDD" id="cd05381">
    <property type="entry name" value="CAP_PR-1"/>
    <property type="match status" value="1"/>
</dbReference>
<keyword evidence="5" id="KW-0862">Zinc</keyword>
<protein>
    <recommendedName>
        <fullName evidence="4">Large ribosomal subunit protein bL28m</fullName>
    </recommendedName>
</protein>
<comment type="similarity">
    <text evidence="1">Belongs to the bacterial ribosomal protein bL28 family.</text>
</comment>
<dbReference type="PROSITE" id="PS50089">
    <property type="entry name" value="ZF_RING_2"/>
    <property type="match status" value="1"/>
</dbReference>
<dbReference type="GO" id="GO:0005762">
    <property type="term" value="C:mitochondrial large ribosomal subunit"/>
    <property type="evidence" value="ECO:0007669"/>
    <property type="project" value="TreeGrafter"/>
</dbReference>
<feature type="region of interest" description="Disordered" evidence="6">
    <location>
        <begin position="310"/>
        <end position="363"/>
    </location>
</feature>
<evidence type="ECO:0000313" key="10">
    <source>
        <dbReference type="Proteomes" id="UP000694251"/>
    </source>
</evidence>
<dbReference type="InterPro" id="IPR014044">
    <property type="entry name" value="CAP_dom"/>
</dbReference>
<feature type="signal peptide" evidence="7">
    <location>
        <begin position="1"/>
        <end position="23"/>
    </location>
</feature>
<dbReference type="GO" id="GO:0003735">
    <property type="term" value="F:structural constituent of ribosome"/>
    <property type="evidence" value="ECO:0007669"/>
    <property type="project" value="InterPro"/>
</dbReference>
<dbReference type="InterPro" id="IPR026569">
    <property type="entry name" value="Ribosomal_bL28"/>
</dbReference>
<dbReference type="Proteomes" id="UP000694251">
    <property type="component" value="Chromosome 12"/>
</dbReference>
<evidence type="ECO:0000256" key="7">
    <source>
        <dbReference type="SAM" id="SignalP"/>
    </source>
</evidence>
<keyword evidence="10" id="KW-1185">Reference proteome</keyword>
<feature type="compositionally biased region" description="Basic and acidic residues" evidence="6">
    <location>
        <begin position="310"/>
        <end position="324"/>
    </location>
</feature>
<dbReference type="Pfam" id="PF00830">
    <property type="entry name" value="Ribosomal_L28"/>
    <property type="match status" value="1"/>
</dbReference>
<evidence type="ECO:0000259" key="8">
    <source>
        <dbReference type="PROSITE" id="PS50089"/>
    </source>
</evidence>
<dbReference type="SMART" id="SM00198">
    <property type="entry name" value="SCP"/>
    <property type="match status" value="1"/>
</dbReference>
<dbReference type="FunFam" id="3.30.40.10:FF:000981">
    <property type="entry name" value="RING/U-box superfamily protein"/>
    <property type="match status" value="1"/>
</dbReference>
<keyword evidence="3" id="KW-0687">Ribonucleoprotein</keyword>
<organism evidence="9 10">
    <name type="scientific">Arabidopsis suecica</name>
    <name type="common">Swedish thale-cress</name>
    <name type="synonym">Cardaminopsis suecica</name>
    <dbReference type="NCBI Taxonomy" id="45249"/>
    <lineage>
        <taxon>Eukaryota</taxon>
        <taxon>Viridiplantae</taxon>
        <taxon>Streptophyta</taxon>
        <taxon>Embryophyta</taxon>
        <taxon>Tracheophyta</taxon>
        <taxon>Spermatophyta</taxon>
        <taxon>Magnoliopsida</taxon>
        <taxon>eudicotyledons</taxon>
        <taxon>Gunneridae</taxon>
        <taxon>Pentapetalae</taxon>
        <taxon>rosids</taxon>
        <taxon>malvids</taxon>
        <taxon>Brassicales</taxon>
        <taxon>Brassicaceae</taxon>
        <taxon>Camelineae</taxon>
        <taxon>Arabidopsis</taxon>
    </lineage>
</organism>
<dbReference type="Pfam" id="PF13639">
    <property type="entry name" value="zf-RING_2"/>
    <property type="match status" value="1"/>
</dbReference>
<keyword evidence="5" id="KW-0863">Zinc-finger</keyword>
<evidence type="ECO:0000256" key="5">
    <source>
        <dbReference type="PROSITE-ProRule" id="PRU00175"/>
    </source>
</evidence>
<dbReference type="InterPro" id="IPR001841">
    <property type="entry name" value="Znf_RING"/>
</dbReference>
<dbReference type="GO" id="GO:0008270">
    <property type="term" value="F:zinc ion binding"/>
    <property type="evidence" value="ECO:0007669"/>
    <property type="project" value="UniProtKB-KW"/>
</dbReference>
<feature type="compositionally biased region" description="Polar residues" evidence="6">
    <location>
        <begin position="401"/>
        <end position="410"/>
    </location>
</feature>
<dbReference type="AlphaFoldDB" id="A0A8T1YHD1"/>
<feature type="compositionally biased region" description="Low complexity" evidence="6">
    <location>
        <begin position="418"/>
        <end position="429"/>
    </location>
</feature>
<reference evidence="9 10" key="1">
    <citation type="submission" date="2020-12" db="EMBL/GenBank/DDBJ databases">
        <title>Concerted genomic and epigenomic changes stabilize Arabidopsis allopolyploids.</title>
        <authorList>
            <person name="Chen Z."/>
        </authorList>
    </citation>
    <scope>NUCLEOTIDE SEQUENCE [LARGE SCALE GENOMIC DNA]</scope>
    <source>
        <strain evidence="9">As9502</strain>
        <tissue evidence="9">Leaf</tissue>
    </source>
</reference>
<keyword evidence="2 9" id="KW-0689">Ribosomal protein</keyword>
<evidence type="ECO:0000256" key="6">
    <source>
        <dbReference type="SAM" id="MobiDB-lite"/>
    </source>
</evidence>
<sequence>MEPKTLIFVIIIIAISTPLPSLSFQFPSNKTPTLTSSQYKALARNTIQQQFLRPHNILRAKLRLPPLKWSNNLALYASRWAQTRRGDCKLIHSGGPYGENLFWGSGKGWTPRDAVAAWASEMKYYDRRTYHCKANGDCLHYTQLVWKKSSRIGCALSFCKTGATFIICNYDPPVVMGRAKRGLYAGRHIQYGNRVSEDGGNKSRRCWKPNVQEKRLFSYIFDRHIKVKVTTHALRCIDKAGGIDEYLLKTPYQKMDTEMGLYWKTKVEQRYAELGQMEVAFFTPEDEAKFEQGFKDLNIAKKDARREARRNMYGKKGGEGKADAEASIEGGGSESHQEDDHGWWSGKRAHEARPDSKKGGGVVFRDRFNNNSCKVPICSDEKKTMNFTRFVGSSDKKEKSVLSTYRSSPNGKEVIGTSSKIFGSSSSSVKSEKQPFSQIAMDSSESSRGSEDEAETEILQVSLGRDKRKANNNKLIYGKVITPEAECSNLPSSSRIKRGFRQRFGLSKQEFHPGPSGQSTSANRGCSPLLSGVIPSGFGLEKRLSRKADTINKRKVYGESSSSSSARGKNVTETPAEVRRRSFNPRGSVSDSRQARHCILNDDNDVASFRSQRLADRSNSRIRFSNRGSGRDVISSVTATEMSLTETSNNLNSPVSLELFSGFPEFGLSGSLLSQDSFRSYNLDGISEILPELDRIEQDIELNYEELLIMETGLLLGGLSFHDQHRDMRLDIDNMSYEELLALEERIGTVSTALTEEAISKCLKTSIYQMKPLTYGSITKSPSDHKEDAKCSICQEEYTIGDEVGRLHCEHTYHVKCVQEWLRMKSWCPICKATAETSSK</sequence>
<dbReference type="PANTHER" id="PTHR13528">
    <property type="entry name" value="39S RIBOSOMAL PROTEIN L28, MITOCHONDRIAL"/>
    <property type="match status" value="1"/>
</dbReference>
<evidence type="ECO:0000256" key="2">
    <source>
        <dbReference type="ARBA" id="ARBA00022980"/>
    </source>
</evidence>